<dbReference type="PANTHER" id="PTHR39664:SF2">
    <property type="entry name" value="NUCLEIC ACID-BINDING PROTEIN, CONTAINING PIN DOMAIN-RELATED"/>
    <property type="match status" value="1"/>
</dbReference>
<gene>
    <name evidence="2" type="ORF">GGR16_004976</name>
</gene>
<evidence type="ECO:0000259" key="1">
    <source>
        <dbReference type="Pfam" id="PF01850"/>
    </source>
</evidence>
<dbReference type="Gene3D" id="3.40.50.1010">
    <property type="entry name" value="5'-nuclease"/>
    <property type="match status" value="1"/>
</dbReference>
<feature type="domain" description="PIN" evidence="1">
    <location>
        <begin position="4"/>
        <end position="122"/>
    </location>
</feature>
<dbReference type="CDD" id="cd18683">
    <property type="entry name" value="PIN_VapC-like"/>
    <property type="match status" value="1"/>
</dbReference>
<dbReference type="RefSeq" id="WP_183318740.1">
    <property type="nucleotide sequence ID" value="NZ_JACIEN010000009.1"/>
</dbReference>
<comment type="caution">
    <text evidence="2">The sequence shown here is derived from an EMBL/GenBank/DDBJ whole genome shotgun (WGS) entry which is preliminary data.</text>
</comment>
<evidence type="ECO:0000313" key="3">
    <source>
        <dbReference type="Proteomes" id="UP000577362"/>
    </source>
</evidence>
<dbReference type="PANTHER" id="PTHR39664">
    <property type="match status" value="1"/>
</dbReference>
<protein>
    <submittedName>
        <fullName evidence="2">Putative nucleic-acid-binding protein</fullName>
    </submittedName>
</protein>
<dbReference type="Proteomes" id="UP000577362">
    <property type="component" value="Unassembled WGS sequence"/>
</dbReference>
<dbReference type="InterPro" id="IPR002716">
    <property type="entry name" value="PIN_dom"/>
</dbReference>
<dbReference type="Pfam" id="PF01850">
    <property type="entry name" value="PIN"/>
    <property type="match status" value="1"/>
</dbReference>
<proteinExistence type="predicted"/>
<reference evidence="2 3" key="1">
    <citation type="submission" date="2020-08" db="EMBL/GenBank/DDBJ databases">
        <title>Genomic Encyclopedia of Type Strains, Phase IV (KMG-IV): sequencing the most valuable type-strain genomes for metagenomic binning, comparative biology and taxonomic classification.</title>
        <authorList>
            <person name="Goeker M."/>
        </authorList>
    </citation>
    <scope>NUCLEOTIDE SEQUENCE [LARGE SCALE GENOMIC DNA]</scope>
    <source>
        <strain evidence="2 3">DSM 103737</strain>
    </source>
</reference>
<accession>A0A840CAN2</accession>
<keyword evidence="3" id="KW-1185">Reference proteome</keyword>
<organism evidence="2 3">
    <name type="scientific">Chelatococcus caeni</name>
    <dbReference type="NCBI Taxonomy" id="1348468"/>
    <lineage>
        <taxon>Bacteria</taxon>
        <taxon>Pseudomonadati</taxon>
        <taxon>Pseudomonadota</taxon>
        <taxon>Alphaproteobacteria</taxon>
        <taxon>Hyphomicrobiales</taxon>
        <taxon>Chelatococcaceae</taxon>
        <taxon>Chelatococcus</taxon>
    </lineage>
</organism>
<dbReference type="EMBL" id="JACIEN010000009">
    <property type="protein sequence ID" value="MBB4019916.1"/>
    <property type="molecule type" value="Genomic_DNA"/>
</dbReference>
<dbReference type="InterPro" id="IPR029060">
    <property type="entry name" value="PIN-like_dom_sf"/>
</dbReference>
<dbReference type="SUPFAM" id="SSF88723">
    <property type="entry name" value="PIN domain-like"/>
    <property type="match status" value="1"/>
</dbReference>
<name>A0A840CAN2_9HYPH</name>
<sequence length="130" mass="14163">MIGLDTNVLLRALTNDDPAQSPKAVRLLETLSAEAPGFVNSVVLVELVWNLQRRYRASRTDVIMAIEALLESPGYVIADRDAVIDGLEIMKAEQLDFADALIAALNTRAGCDGTLTFDGKASRSRLFRSV</sequence>
<dbReference type="AlphaFoldDB" id="A0A840CAN2"/>
<evidence type="ECO:0000313" key="2">
    <source>
        <dbReference type="EMBL" id="MBB4019916.1"/>
    </source>
</evidence>